<dbReference type="PANTHER" id="PTHR44169">
    <property type="entry name" value="NADPH-DEPENDENT 1-ACYLDIHYDROXYACETONE PHOSPHATE REDUCTASE"/>
    <property type="match status" value="1"/>
</dbReference>
<dbReference type="InterPro" id="IPR036291">
    <property type="entry name" value="NAD(P)-bd_dom_sf"/>
</dbReference>
<comment type="caution">
    <text evidence="4">The sequence shown here is derived from an EMBL/GenBank/DDBJ whole genome shotgun (WGS) entry which is preliminary data.</text>
</comment>
<dbReference type="GO" id="GO:0005811">
    <property type="term" value="C:lipid droplet"/>
    <property type="evidence" value="ECO:0007669"/>
    <property type="project" value="TreeGrafter"/>
</dbReference>
<reference evidence="4" key="2">
    <citation type="journal article" date="2023" name="IMA Fungus">
        <title>Comparative genomic study of the Penicillium genus elucidates a diverse pangenome and 15 lateral gene transfer events.</title>
        <authorList>
            <person name="Petersen C."/>
            <person name="Sorensen T."/>
            <person name="Nielsen M.R."/>
            <person name="Sondergaard T.E."/>
            <person name="Sorensen J.L."/>
            <person name="Fitzpatrick D.A."/>
            <person name="Frisvad J.C."/>
            <person name="Nielsen K.L."/>
        </authorList>
    </citation>
    <scope>NUCLEOTIDE SEQUENCE</scope>
    <source>
        <strain evidence="4">IBT 17660</strain>
    </source>
</reference>
<evidence type="ECO:0000313" key="4">
    <source>
        <dbReference type="EMBL" id="KAJ5470997.1"/>
    </source>
</evidence>
<accession>A0A9W9WP20</accession>
<comment type="similarity">
    <text evidence="1">Belongs to the short-chain dehydrogenases/reductases (SDR) family.</text>
</comment>
<dbReference type="GO" id="GO:0005783">
    <property type="term" value="C:endoplasmic reticulum"/>
    <property type="evidence" value="ECO:0007669"/>
    <property type="project" value="TreeGrafter"/>
</dbReference>
<proteinExistence type="inferred from homology"/>
<sequence length="373" mass="41607">MGKSVLITGCSESTIGNALALEFAKRGWIVYATARNTAKMANLEGNSNVKLLALDITDAKDVFAAREQISVEQGGKLDCLYHNAGVRSMSMAIDYDADEKQVMTAGEEQPYIRSDDVRMFEGNVIAVMALTRAFSKLLIAAKGTIAITGSGASRVQVPTEATYNATKAAVEMYAKTLRLELQPFGCHVVYVMTGAVATPMYFQRMTFSDDSPYKPIADRIAAGWEQGPRYVPQRTEEYARYVVERVTRMSPPKKVWCGTGIAALCWVEKFGLTWLLDGLIVFLWLKYGQPWPFSKAIKTDACKSSLQFKRSLEKKTMVPQMRVLQNGLGEPFLKQTSSIPVRFKLALAVRYMTTHMPTLKDLLWVLLTEKLIF</sequence>
<gene>
    <name evidence="4" type="ORF">N7530_008354</name>
</gene>
<dbReference type="InterPro" id="IPR002347">
    <property type="entry name" value="SDR_fam"/>
</dbReference>
<keyword evidence="2" id="KW-0521">NADP</keyword>
<dbReference type="EMBL" id="JAPWDO010000005">
    <property type="protein sequence ID" value="KAJ5470997.1"/>
    <property type="molecule type" value="Genomic_DNA"/>
</dbReference>
<keyword evidence="5" id="KW-1185">Reference proteome</keyword>
<name>A0A9W9WP20_9EURO</name>
<evidence type="ECO:0000313" key="5">
    <source>
        <dbReference type="Proteomes" id="UP001147760"/>
    </source>
</evidence>
<dbReference type="Proteomes" id="UP001147760">
    <property type="component" value="Unassembled WGS sequence"/>
</dbReference>
<dbReference type="SUPFAM" id="SSF51735">
    <property type="entry name" value="NAD(P)-binding Rossmann-fold domains"/>
    <property type="match status" value="1"/>
</dbReference>
<evidence type="ECO:0000256" key="3">
    <source>
        <dbReference type="ARBA" id="ARBA00023002"/>
    </source>
</evidence>
<dbReference type="Gene3D" id="3.40.50.720">
    <property type="entry name" value="NAD(P)-binding Rossmann-like Domain"/>
    <property type="match status" value="1"/>
</dbReference>
<dbReference type="GO" id="GO:0019433">
    <property type="term" value="P:triglyceride catabolic process"/>
    <property type="evidence" value="ECO:0007669"/>
    <property type="project" value="TreeGrafter"/>
</dbReference>
<dbReference type="GO" id="GO:0004806">
    <property type="term" value="F:triacylglycerol lipase activity"/>
    <property type="evidence" value="ECO:0007669"/>
    <property type="project" value="TreeGrafter"/>
</dbReference>
<evidence type="ECO:0000256" key="2">
    <source>
        <dbReference type="ARBA" id="ARBA00022857"/>
    </source>
</evidence>
<dbReference type="Pfam" id="PF00106">
    <property type="entry name" value="adh_short"/>
    <property type="match status" value="1"/>
</dbReference>
<dbReference type="PRINTS" id="PR00081">
    <property type="entry name" value="GDHRDH"/>
</dbReference>
<dbReference type="AlphaFoldDB" id="A0A9W9WP20"/>
<dbReference type="GO" id="GO:0000140">
    <property type="term" value="F:acylglycerone-phosphate reductase (NADP+) activity"/>
    <property type="evidence" value="ECO:0007669"/>
    <property type="project" value="TreeGrafter"/>
</dbReference>
<keyword evidence="3" id="KW-0560">Oxidoreductase</keyword>
<organism evidence="4 5">
    <name type="scientific">Penicillium desertorum</name>
    <dbReference type="NCBI Taxonomy" id="1303715"/>
    <lineage>
        <taxon>Eukaryota</taxon>
        <taxon>Fungi</taxon>
        <taxon>Dikarya</taxon>
        <taxon>Ascomycota</taxon>
        <taxon>Pezizomycotina</taxon>
        <taxon>Eurotiomycetes</taxon>
        <taxon>Eurotiomycetidae</taxon>
        <taxon>Eurotiales</taxon>
        <taxon>Aspergillaceae</taxon>
        <taxon>Penicillium</taxon>
    </lineage>
</organism>
<reference evidence="4" key="1">
    <citation type="submission" date="2022-12" db="EMBL/GenBank/DDBJ databases">
        <authorList>
            <person name="Petersen C."/>
        </authorList>
    </citation>
    <scope>NUCLEOTIDE SEQUENCE</scope>
    <source>
        <strain evidence="4">IBT 17660</strain>
    </source>
</reference>
<dbReference type="PANTHER" id="PTHR44169:SF6">
    <property type="entry name" value="NADPH-DEPENDENT 1-ACYLDIHYDROXYACETONE PHOSPHATE REDUCTASE"/>
    <property type="match status" value="1"/>
</dbReference>
<dbReference type="OrthoDB" id="2102561at2759"/>
<protein>
    <submittedName>
        <fullName evidence="4">Uncharacterized protein</fullName>
    </submittedName>
</protein>
<dbReference type="InterPro" id="IPR020904">
    <property type="entry name" value="Sc_DH/Rdtase_CS"/>
</dbReference>
<dbReference type="PROSITE" id="PS00061">
    <property type="entry name" value="ADH_SHORT"/>
    <property type="match status" value="1"/>
</dbReference>
<dbReference type="GO" id="GO:0006654">
    <property type="term" value="P:phosphatidic acid biosynthetic process"/>
    <property type="evidence" value="ECO:0007669"/>
    <property type="project" value="TreeGrafter"/>
</dbReference>
<evidence type="ECO:0000256" key="1">
    <source>
        <dbReference type="ARBA" id="ARBA00006484"/>
    </source>
</evidence>